<keyword evidence="6" id="KW-0813">Transport</keyword>
<keyword evidence="9" id="KW-0999">Mitochondrion inner membrane</keyword>
<evidence type="ECO:0000256" key="15">
    <source>
        <dbReference type="ARBA" id="ARBA00023128"/>
    </source>
</evidence>
<evidence type="ECO:0000256" key="13">
    <source>
        <dbReference type="ARBA" id="ARBA00023027"/>
    </source>
</evidence>
<evidence type="ECO:0000256" key="8">
    <source>
        <dbReference type="ARBA" id="ARBA00022692"/>
    </source>
</evidence>
<feature type="transmembrane region" description="Helical" evidence="19">
    <location>
        <begin position="301"/>
        <end position="319"/>
    </location>
</feature>
<dbReference type="InterPro" id="IPR001750">
    <property type="entry name" value="ND/Mrp_TM"/>
</dbReference>
<protein>
    <recommendedName>
        <fullName evidence="5">NADH-ubiquinone oxidoreductase chain 2</fullName>
        <ecNumber evidence="4">7.1.1.2</ecNumber>
    </recommendedName>
    <alternativeName>
        <fullName evidence="17">NADH dehydrogenase subunit 2</fullName>
    </alternativeName>
</protein>
<dbReference type="PANTHER" id="PTHR46552">
    <property type="entry name" value="NADH-UBIQUINONE OXIDOREDUCTASE CHAIN 2"/>
    <property type="match status" value="1"/>
</dbReference>
<dbReference type="InterPro" id="IPR050175">
    <property type="entry name" value="Complex_I_Subunit_2"/>
</dbReference>
<dbReference type="PANTHER" id="PTHR46552:SF1">
    <property type="entry name" value="NADH-UBIQUINONE OXIDOREDUCTASE CHAIN 2"/>
    <property type="match status" value="1"/>
</dbReference>
<keyword evidence="7" id="KW-0679">Respiratory chain</keyword>
<evidence type="ECO:0000256" key="1">
    <source>
        <dbReference type="ARBA" id="ARBA00003257"/>
    </source>
</evidence>
<reference evidence="21" key="1">
    <citation type="journal article" date="2020" name="Mitochondrial DNA Part B Resour">
        <title>The complete mitochondrial genome of Empoascanara sipra (Hemiptera:Cicadellidae:Typhlocybinae) with phylogenetic consideration.</title>
        <authorList>
            <person name="Tan C."/>
            <person name="Chen X."/>
            <person name="Li C."/>
            <person name="Song Y."/>
        </authorList>
    </citation>
    <scope>NUCLEOTIDE SEQUENCE</scope>
</reference>
<comment type="function">
    <text evidence="1">Core subunit of the mitochondrial membrane respiratory chain NADH dehydrogenase (Complex I) that is believed to belong to the minimal assembly required for catalysis. Complex I functions in the transfer of electrons from NADH to the respiratory chain. The immediate electron acceptor for the enzyme is believed to be ubiquinone.</text>
</comment>
<comment type="subcellular location">
    <subcellularLocation>
        <location evidence="2">Mitochondrion inner membrane</location>
        <topology evidence="2">Multi-pass membrane protein</topology>
    </subcellularLocation>
</comment>
<keyword evidence="16 19" id="KW-0472">Membrane</keyword>
<geneLocation type="mitochondrion" evidence="21"/>
<evidence type="ECO:0000256" key="2">
    <source>
        <dbReference type="ARBA" id="ARBA00004448"/>
    </source>
</evidence>
<keyword evidence="8 19" id="KW-0812">Transmembrane</keyword>
<dbReference type="Pfam" id="PF00361">
    <property type="entry name" value="Proton_antipo_M"/>
    <property type="match status" value="1"/>
</dbReference>
<organism evidence="21">
    <name type="scientific">Empoascanara sipra</name>
    <dbReference type="NCBI Taxonomy" id="2716871"/>
    <lineage>
        <taxon>Eukaryota</taxon>
        <taxon>Metazoa</taxon>
        <taxon>Ecdysozoa</taxon>
        <taxon>Arthropoda</taxon>
        <taxon>Hexapoda</taxon>
        <taxon>Insecta</taxon>
        <taxon>Pterygota</taxon>
        <taxon>Neoptera</taxon>
        <taxon>Paraneoptera</taxon>
        <taxon>Hemiptera</taxon>
        <taxon>Auchenorrhyncha</taxon>
        <taxon>Membracoidea</taxon>
        <taxon>Cicadellidae</taxon>
        <taxon>Typhlocybinae</taxon>
        <taxon>Erythroneurini</taxon>
        <taxon>Empoascanara</taxon>
    </lineage>
</organism>
<feature type="transmembrane region" description="Helical" evidence="19">
    <location>
        <begin position="9"/>
        <end position="32"/>
    </location>
</feature>
<evidence type="ECO:0000256" key="10">
    <source>
        <dbReference type="ARBA" id="ARBA00022967"/>
    </source>
</evidence>
<accession>A0A6M3QG41</accession>
<feature type="transmembrane region" description="Helical" evidence="19">
    <location>
        <begin position="126"/>
        <end position="147"/>
    </location>
</feature>
<evidence type="ECO:0000256" key="17">
    <source>
        <dbReference type="ARBA" id="ARBA00031028"/>
    </source>
</evidence>
<keyword evidence="11" id="KW-0249">Electron transport</keyword>
<dbReference type="GO" id="GO:0006120">
    <property type="term" value="P:mitochondrial electron transport, NADH to ubiquinone"/>
    <property type="evidence" value="ECO:0007669"/>
    <property type="project" value="TreeGrafter"/>
</dbReference>
<proteinExistence type="inferred from homology"/>
<comment type="similarity">
    <text evidence="3">Belongs to the complex I subunit 2 family.</text>
</comment>
<dbReference type="EC" id="7.1.1.2" evidence="4"/>
<name>A0A6M3QG41_9HEMI</name>
<evidence type="ECO:0000256" key="5">
    <source>
        <dbReference type="ARBA" id="ARBA00021008"/>
    </source>
</evidence>
<keyword evidence="10" id="KW-1278">Translocase</keyword>
<evidence type="ECO:0000256" key="9">
    <source>
        <dbReference type="ARBA" id="ARBA00022792"/>
    </source>
</evidence>
<dbReference type="EMBL" id="MN604278">
    <property type="protein sequence ID" value="QJC14409.1"/>
    <property type="molecule type" value="Genomic_DNA"/>
</dbReference>
<evidence type="ECO:0000256" key="19">
    <source>
        <dbReference type="SAM" id="Phobius"/>
    </source>
</evidence>
<evidence type="ECO:0000256" key="6">
    <source>
        <dbReference type="ARBA" id="ARBA00022448"/>
    </source>
</evidence>
<dbReference type="CTD" id="4536"/>
<keyword evidence="12 19" id="KW-1133">Transmembrane helix</keyword>
<evidence type="ECO:0000256" key="11">
    <source>
        <dbReference type="ARBA" id="ARBA00022982"/>
    </source>
</evidence>
<evidence type="ECO:0000256" key="4">
    <source>
        <dbReference type="ARBA" id="ARBA00012944"/>
    </source>
</evidence>
<keyword evidence="13" id="KW-0520">NAD</keyword>
<evidence type="ECO:0000256" key="16">
    <source>
        <dbReference type="ARBA" id="ARBA00023136"/>
    </source>
</evidence>
<keyword evidence="15 21" id="KW-0496">Mitochondrion</keyword>
<dbReference type="RefSeq" id="YP_009828711.1">
    <property type="nucleotide sequence ID" value="NC_048516.1"/>
</dbReference>
<sequence length="323" mass="36948">MKMNSSKVFFLSFMIVGVMICLCSNNWLFIWAGLELSLITLLPIMQTKLMITSESMMKYFLVQSISSGLLIIGLMIILTNTMSNYFIMTVAILMKMAVAPFHSWLISVIEPLQPLAMMLMLTVSKISPLMILSFTQISISVIIFITLTTGSIMGLNQSAVKKLIAYSSIFNMGLIIMAIKNNFIWSFYLLVYSMLILMLIWILNKMNSIYTNQMILNEELTVNKYALWINLLSLGGMPPLIGFSIKLVIIEFSISKMMIMNLLVMILMSTVVMFFYLRMSYLTLMFYSYSPKWNMHNTKKISSLIIILNLILTPFILLIKTLN</sequence>
<gene>
    <name evidence="21" type="primary">ND2</name>
</gene>
<feature type="transmembrane region" description="Helical" evidence="19">
    <location>
        <begin position="59"/>
        <end position="78"/>
    </location>
</feature>
<evidence type="ECO:0000256" key="7">
    <source>
        <dbReference type="ARBA" id="ARBA00022660"/>
    </source>
</evidence>
<feature type="transmembrane region" description="Helical" evidence="19">
    <location>
        <begin position="159"/>
        <end position="179"/>
    </location>
</feature>
<evidence type="ECO:0000256" key="18">
    <source>
        <dbReference type="ARBA" id="ARBA00049551"/>
    </source>
</evidence>
<dbReference type="GO" id="GO:0005743">
    <property type="term" value="C:mitochondrial inner membrane"/>
    <property type="evidence" value="ECO:0007669"/>
    <property type="project" value="UniProtKB-SubCell"/>
</dbReference>
<dbReference type="GO" id="GO:0008137">
    <property type="term" value="F:NADH dehydrogenase (ubiquinone) activity"/>
    <property type="evidence" value="ECO:0007669"/>
    <property type="project" value="UniProtKB-EC"/>
</dbReference>
<evidence type="ECO:0000256" key="12">
    <source>
        <dbReference type="ARBA" id="ARBA00022989"/>
    </source>
</evidence>
<feature type="transmembrane region" description="Helical" evidence="19">
    <location>
        <begin position="225"/>
        <end position="250"/>
    </location>
</feature>
<keyword evidence="14" id="KW-0830">Ubiquinone</keyword>
<dbReference type="GeneID" id="55292484"/>
<evidence type="ECO:0000259" key="20">
    <source>
        <dbReference type="Pfam" id="PF00361"/>
    </source>
</evidence>
<feature type="domain" description="NADH:quinone oxidoreductase/Mrp antiporter transmembrane" evidence="20">
    <location>
        <begin position="24"/>
        <end position="269"/>
    </location>
</feature>
<feature type="transmembrane region" description="Helical" evidence="19">
    <location>
        <begin position="262"/>
        <end position="289"/>
    </location>
</feature>
<dbReference type="AlphaFoldDB" id="A0A6M3QG41"/>
<comment type="catalytic activity">
    <reaction evidence="18">
        <text>a ubiquinone + NADH + 5 H(+)(in) = a ubiquinol + NAD(+) + 4 H(+)(out)</text>
        <dbReference type="Rhea" id="RHEA:29091"/>
        <dbReference type="Rhea" id="RHEA-COMP:9565"/>
        <dbReference type="Rhea" id="RHEA-COMP:9566"/>
        <dbReference type="ChEBI" id="CHEBI:15378"/>
        <dbReference type="ChEBI" id="CHEBI:16389"/>
        <dbReference type="ChEBI" id="CHEBI:17976"/>
        <dbReference type="ChEBI" id="CHEBI:57540"/>
        <dbReference type="ChEBI" id="CHEBI:57945"/>
        <dbReference type="EC" id="7.1.1.2"/>
    </reaction>
</comment>
<feature type="transmembrane region" description="Helical" evidence="19">
    <location>
        <begin position="185"/>
        <end position="204"/>
    </location>
</feature>
<evidence type="ECO:0000256" key="3">
    <source>
        <dbReference type="ARBA" id="ARBA00007012"/>
    </source>
</evidence>
<evidence type="ECO:0000256" key="14">
    <source>
        <dbReference type="ARBA" id="ARBA00023075"/>
    </source>
</evidence>
<evidence type="ECO:0000313" key="21">
    <source>
        <dbReference type="EMBL" id="QJC14409.1"/>
    </source>
</evidence>